<evidence type="ECO:0000256" key="3">
    <source>
        <dbReference type="ARBA" id="ARBA00022827"/>
    </source>
</evidence>
<dbReference type="InterPro" id="IPR002938">
    <property type="entry name" value="FAD-bd"/>
</dbReference>
<proteinExistence type="predicted"/>
<evidence type="ECO:0000313" key="5">
    <source>
        <dbReference type="EMBL" id="RWA21722.1"/>
    </source>
</evidence>
<dbReference type="AlphaFoldDB" id="A0A439DX05"/>
<dbReference type="GO" id="GO:0016709">
    <property type="term" value="F:oxidoreductase activity, acting on paired donors, with incorporation or reduction of molecular oxygen, NAD(P)H as one donor, and incorporation of one atom of oxygen"/>
    <property type="evidence" value="ECO:0007669"/>
    <property type="project" value="UniProtKB-ARBA"/>
</dbReference>
<dbReference type="PRINTS" id="PR00420">
    <property type="entry name" value="RNGMNOXGNASE"/>
</dbReference>
<dbReference type="Gene3D" id="3.30.70.2450">
    <property type="match status" value="1"/>
</dbReference>
<dbReference type="PANTHER" id="PTHR43004:SF19">
    <property type="entry name" value="BINDING MONOOXYGENASE, PUTATIVE (JCVI)-RELATED"/>
    <property type="match status" value="1"/>
</dbReference>
<feature type="domain" description="FAD-binding" evidence="4">
    <location>
        <begin position="4"/>
        <end position="339"/>
    </location>
</feature>
<protein>
    <recommendedName>
        <fullName evidence="4">FAD-binding domain-containing protein</fullName>
    </recommendedName>
</protein>
<name>A0A439DX05_9MYCO</name>
<keyword evidence="6" id="KW-1185">Reference proteome</keyword>
<dbReference type="Pfam" id="PF01494">
    <property type="entry name" value="FAD_binding_3"/>
    <property type="match status" value="1"/>
</dbReference>
<dbReference type="PANTHER" id="PTHR43004">
    <property type="entry name" value="TRK SYSTEM POTASSIUM UPTAKE PROTEIN"/>
    <property type="match status" value="1"/>
</dbReference>
<dbReference type="Proteomes" id="UP000287177">
    <property type="component" value="Unassembled WGS sequence"/>
</dbReference>
<evidence type="ECO:0000259" key="4">
    <source>
        <dbReference type="Pfam" id="PF01494"/>
    </source>
</evidence>
<sequence length="500" mass="54200">MTRADVIVVGAGPAGVALACGLLSQGVAVRVVDKAAGPATTSRANFLHARGSEVLDRLGALADLPQRSVRAMRITAYLAGKPVMRLRFGDPGMDTAAPPMVISQAKVEAALRDRLAGVGGNIEWNTPLVKLRQHDGGVVATLGTGEEVRAPWLVGCDGANSATRRLADIGFPGVKLSERFLLADVGLDWNLDRSGTSGWIHPDGMIGAMPMPDDMWRVIAYDPGLSAEKPTDAEILARLERMLPERTGHDVRVTDTEWLSMFRVHRRLADTYRRDRVLIAGDAAHTHAPFGGQGMLTGLGDVENLAWKLALVVAGRADTALLDTYQAERRPLATEVLRDTSTVTKVNIAQGPVGRFLRDRLIVPLVNLPWVQRSVTYRTSQLWVSYRRGPLAEKRLCARKPRPGDRVADMACRRAADGAPTRLYAELGGRWALLTSVGDDALTATAHAHLGEHVVELRHDDAGHAEAMLIRPDGHLAWRGSAGEKMADWLHRALGRGDVR</sequence>
<dbReference type="Pfam" id="PF21274">
    <property type="entry name" value="Rng_hyd_C"/>
    <property type="match status" value="1"/>
</dbReference>
<evidence type="ECO:0000256" key="2">
    <source>
        <dbReference type="ARBA" id="ARBA00022630"/>
    </source>
</evidence>
<dbReference type="RefSeq" id="WP_128107907.1">
    <property type="nucleotide sequence ID" value="NZ_ATDN01000008.1"/>
</dbReference>
<comment type="caution">
    <text evidence="5">The sequence shown here is derived from an EMBL/GenBank/DDBJ whole genome shotgun (WGS) entry which is preliminary data.</text>
</comment>
<organism evidence="5 6">
    <name type="scientific">Mycolicibacterium elephantis DSM 44368</name>
    <dbReference type="NCBI Taxonomy" id="1335622"/>
    <lineage>
        <taxon>Bacteria</taxon>
        <taxon>Bacillati</taxon>
        <taxon>Actinomycetota</taxon>
        <taxon>Actinomycetes</taxon>
        <taxon>Mycobacteriales</taxon>
        <taxon>Mycobacteriaceae</taxon>
        <taxon>Mycolicibacterium</taxon>
    </lineage>
</organism>
<dbReference type="GO" id="GO:0071949">
    <property type="term" value="F:FAD binding"/>
    <property type="evidence" value="ECO:0007669"/>
    <property type="project" value="InterPro"/>
</dbReference>
<evidence type="ECO:0000256" key="1">
    <source>
        <dbReference type="ARBA" id="ARBA00001974"/>
    </source>
</evidence>
<comment type="cofactor">
    <cofactor evidence="1">
        <name>FAD</name>
        <dbReference type="ChEBI" id="CHEBI:57692"/>
    </cofactor>
</comment>
<dbReference type="Gene3D" id="3.50.50.60">
    <property type="entry name" value="FAD/NAD(P)-binding domain"/>
    <property type="match status" value="1"/>
</dbReference>
<dbReference type="Gene3D" id="3.40.30.120">
    <property type="match status" value="1"/>
</dbReference>
<reference evidence="5 6" key="1">
    <citation type="submission" date="2013-06" db="EMBL/GenBank/DDBJ databases">
        <title>The draft sequence of the Mycobacterium elephantis genome.</title>
        <authorList>
            <person name="Pettersson F.B."/>
            <person name="Das S."/>
            <person name="Dasgupta S."/>
            <person name="Bhattacharya A."/>
            <person name="Kirsebom L.A."/>
        </authorList>
    </citation>
    <scope>NUCLEOTIDE SEQUENCE [LARGE SCALE GENOMIC DNA]</scope>
    <source>
        <strain evidence="5 6">DSM 44368</strain>
    </source>
</reference>
<dbReference type="PROSITE" id="PS51257">
    <property type="entry name" value="PROKAR_LIPOPROTEIN"/>
    <property type="match status" value="1"/>
</dbReference>
<dbReference type="InterPro" id="IPR050641">
    <property type="entry name" value="RIFMO-like"/>
</dbReference>
<keyword evidence="3" id="KW-0274">FAD</keyword>
<dbReference type="EMBL" id="ATDN01000008">
    <property type="protein sequence ID" value="RWA21722.1"/>
    <property type="molecule type" value="Genomic_DNA"/>
</dbReference>
<dbReference type="InterPro" id="IPR036188">
    <property type="entry name" value="FAD/NAD-bd_sf"/>
</dbReference>
<dbReference type="SUPFAM" id="SSF51905">
    <property type="entry name" value="FAD/NAD(P)-binding domain"/>
    <property type="match status" value="1"/>
</dbReference>
<evidence type="ECO:0000313" key="6">
    <source>
        <dbReference type="Proteomes" id="UP000287177"/>
    </source>
</evidence>
<accession>A0A439DX05</accession>
<keyword evidence="2" id="KW-0285">Flavoprotein</keyword>
<gene>
    <name evidence="5" type="ORF">MELE44368_15240</name>
</gene>